<keyword evidence="2" id="KW-1185">Reference proteome</keyword>
<proteinExistence type="predicted"/>
<dbReference type="EMBL" id="JAWDGP010001827">
    <property type="protein sequence ID" value="KAK3787856.1"/>
    <property type="molecule type" value="Genomic_DNA"/>
</dbReference>
<evidence type="ECO:0000313" key="1">
    <source>
        <dbReference type="EMBL" id="KAK3787856.1"/>
    </source>
</evidence>
<gene>
    <name evidence="1" type="ORF">RRG08_022149</name>
</gene>
<dbReference type="Proteomes" id="UP001283361">
    <property type="component" value="Unassembled WGS sequence"/>
</dbReference>
<name>A0AAE1AIP1_9GAST</name>
<organism evidence="1 2">
    <name type="scientific">Elysia crispata</name>
    <name type="common">lettuce slug</name>
    <dbReference type="NCBI Taxonomy" id="231223"/>
    <lineage>
        <taxon>Eukaryota</taxon>
        <taxon>Metazoa</taxon>
        <taxon>Spiralia</taxon>
        <taxon>Lophotrochozoa</taxon>
        <taxon>Mollusca</taxon>
        <taxon>Gastropoda</taxon>
        <taxon>Heterobranchia</taxon>
        <taxon>Euthyneura</taxon>
        <taxon>Panpulmonata</taxon>
        <taxon>Sacoglossa</taxon>
        <taxon>Placobranchoidea</taxon>
        <taxon>Plakobranchidae</taxon>
        <taxon>Elysia</taxon>
    </lineage>
</organism>
<sequence>MKDWRGVGSELKLLALVTPSPELQYGSNCLAEQRTNQRPACVDCLATAAACGERARPRINLAEGEQFLALRRNQMLKRFSEGEHGGGCGRNGGGVGVARHGMESNRKTFILPLRSLSSKGFPGPPLPMTPIPKAQHRSQIPKLQAEIEEVLILHSHFSSYDLLNPTALSGTGHFSLRGHAVSLVQNMLRCDPRLGTGQMSRKDYSQDNNETRDRCNMFQHALETRGSTVQKKYLSVNGVQSIKH</sequence>
<protein>
    <submittedName>
        <fullName evidence="1">Uncharacterized protein</fullName>
    </submittedName>
</protein>
<reference evidence="1" key="1">
    <citation type="journal article" date="2023" name="G3 (Bethesda)">
        <title>A reference genome for the long-term kleptoplast-retaining sea slug Elysia crispata morphotype clarki.</title>
        <authorList>
            <person name="Eastman K.E."/>
            <person name="Pendleton A.L."/>
            <person name="Shaikh M.A."/>
            <person name="Suttiyut T."/>
            <person name="Ogas R."/>
            <person name="Tomko P."/>
            <person name="Gavelis G."/>
            <person name="Widhalm J.R."/>
            <person name="Wisecaver J.H."/>
        </authorList>
    </citation>
    <scope>NUCLEOTIDE SEQUENCE</scope>
    <source>
        <strain evidence="1">ECLA1</strain>
    </source>
</reference>
<evidence type="ECO:0000313" key="2">
    <source>
        <dbReference type="Proteomes" id="UP001283361"/>
    </source>
</evidence>
<accession>A0AAE1AIP1</accession>
<comment type="caution">
    <text evidence="1">The sequence shown here is derived from an EMBL/GenBank/DDBJ whole genome shotgun (WGS) entry which is preliminary data.</text>
</comment>
<dbReference type="AlphaFoldDB" id="A0AAE1AIP1"/>